<dbReference type="PANTHER" id="PTHR28592">
    <property type="entry name" value="ARMADILLO REPEAT-CONTAINING PROTEIN 1"/>
    <property type="match status" value="1"/>
</dbReference>
<proteinExistence type="predicted"/>
<feature type="non-terminal residue" evidence="1">
    <location>
        <position position="1"/>
    </location>
</feature>
<dbReference type="AlphaFoldDB" id="A0AAV5U2H4"/>
<evidence type="ECO:0008006" key="3">
    <source>
        <dbReference type="Google" id="ProtNLM"/>
    </source>
</evidence>
<comment type="caution">
    <text evidence="1">The sequence shown here is derived from an EMBL/GenBank/DDBJ whole genome shotgun (WGS) entry which is preliminary data.</text>
</comment>
<evidence type="ECO:0000313" key="2">
    <source>
        <dbReference type="Proteomes" id="UP001432027"/>
    </source>
</evidence>
<name>A0AAV5U2H4_9BILA</name>
<accession>A0AAV5U2H4</accession>
<dbReference type="Proteomes" id="UP001432027">
    <property type="component" value="Unassembled WGS sequence"/>
</dbReference>
<evidence type="ECO:0000313" key="1">
    <source>
        <dbReference type="EMBL" id="GMT00625.1"/>
    </source>
</evidence>
<keyword evidence="2" id="KW-1185">Reference proteome</keyword>
<dbReference type="PANTHER" id="PTHR28592:SF1">
    <property type="entry name" value="ARMADILLO REPEAT-CONTAINING PROTEIN 1"/>
    <property type="match status" value="1"/>
</dbReference>
<protein>
    <recommendedName>
        <fullName evidence="3">Armadillo repeat-containing protein 1</fullName>
    </recommendedName>
</protein>
<gene>
    <name evidence="1" type="ORF">PENTCL1PPCAC_22799</name>
</gene>
<dbReference type="EMBL" id="BTSX01000005">
    <property type="protein sequence ID" value="GMT00625.1"/>
    <property type="molecule type" value="Genomic_DNA"/>
</dbReference>
<reference evidence="1" key="1">
    <citation type="submission" date="2023-10" db="EMBL/GenBank/DDBJ databases">
        <title>Genome assembly of Pristionchus species.</title>
        <authorList>
            <person name="Yoshida K."/>
            <person name="Sommer R.J."/>
        </authorList>
    </citation>
    <scope>NUCLEOTIDE SEQUENCE</scope>
    <source>
        <strain evidence="1">RS0144</strain>
    </source>
</reference>
<organism evidence="1 2">
    <name type="scientific">Pristionchus entomophagus</name>
    <dbReference type="NCBI Taxonomy" id="358040"/>
    <lineage>
        <taxon>Eukaryota</taxon>
        <taxon>Metazoa</taxon>
        <taxon>Ecdysozoa</taxon>
        <taxon>Nematoda</taxon>
        <taxon>Chromadorea</taxon>
        <taxon>Rhabditida</taxon>
        <taxon>Rhabditina</taxon>
        <taxon>Diplogasteromorpha</taxon>
        <taxon>Diplogasteroidea</taxon>
        <taxon>Neodiplogasteridae</taxon>
        <taxon>Pristionchus</taxon>
    </lineage>
</organism>
<sequence length="254" mass="28565">SMELDEARIITSIKSYHELSKAVENRAKILSDNNFLNMSTLLISDKRPRVVSRMTSVMLTLTEREEDAALLKEAKAFRAAIGNASEHVFPPALIHNLLTLASRIQVSEGNKRKESRPVRRFVHHKSMQCSFIVSPLNEDIRMNIEKKCVTTKGVISVSVDNEKNIVQLRVTPTVSSQTVVNTLFDCGAEKVERLVKNEHGNEERWEMSREEISVPLLPTYIEEMDASKEGASVVPSGHIKSNGGWLSSITSMFW</sequence>